<keyword evidence="11" id="KW-0067">ATP-binding</keyword>
<dbReference type="GO" id="GO:0000155">
    <property type="term" value="F:phosphorelay sensor kinase activity"/>
    <property type="evidence" value="ECO:0007669"/>
    <property type="project" value="InterPro"/>
</dbReference>
<dbReference type="FunFam" id="3.30.565.10:FF:000010">
    <property type="entry name" value="Sensor histidine kinase RcsC"/>
    <property type="match status" value="1"/>
</dbReference>
<dbReference type="Pfam" id="PF09984">
    <property type="entry name" value="sCache_4"/>
    <property type="match status" value="1"/>
</dbReference>
<dbReference type="SMART" id="SM00448">
    <property type="entry name" value="REC"/>
    <property type="match status" value="1"/>
</dbReference>
<evidence type="ECO:0000256" key="10">
    <source>
        <dbReference type="ARBA" id="ARBA00022777"/>
    </source>
</evidence>
<dbReference type="EMBL" id="CP065177">
    <property type="protein sequence ID" value="URG49725.1"/>
    <property type="molecule type" value="Genomic_DNA"/>
</dbReference>
<dbReference type="NCBIfam" id="NF008318">
    <property type="entry name" value="PRK11107.1"/>
    <property type="match status" value="1"/>
</dbReference>
<dbReference type="Pfam" id="PF00512">
    <property type="entry name" value="HisKA"/>
    <property type="match status" value="1"/>
</dbReference>
<dbReference type="SUPFAM" id="SSF52172">
    <property type="entry name" value="CheY-like"/>
    <property type="match status" value="2"/>
</dbReference>
<dbReference type="PROSITE" id="PS50109">
    <property type="entry name" value="HIS_KIN"/>
    <property type="match status" value="1"/>
</dbReference>
<dbReference type="Pfam" id="PF00672">
    <property type="entry name" value="HAMP"/>
    <property type="match status" value="1"/>
</dbReference>
<gene>
    <name evidence="15" type="primary">barA</name>
    <name evidence="15" type="ORF">IG609_003890</name>
</gene>
<dbReference type="KEGG" id="pqu:IG609_003890"/>
<keyword evidence="9" id="KW-0547">Nucleotide-binding</keyword>
<keyword evidence="13" id="KW-0902">Two-component regulatory system</keyword>
<dbReference type="FunFam" id="1.10.287.130:FF:000003">
    <property type="entry name" value="Histidine kinase"/>
    <property type="match status" value="1"/>
</dbReference>
<dbReference type="InterPro" id="IPR003660">
    <property type="entry name" value="HAMP_dom"/>
</dbReference>
<dbReference type="SUPFAM" id="SSF158472">
    <property type="entry name" value="HAMP domain-like"/>
    <property type="match status" value="1"/>
</dbReference>
<evidence type="ECO:0000256" key="5">
    <source>
        <dbReference type="ARBA" id="ARBA00022519"/>
    </source>
</evidence>
<keyword evidence="14" id="KW-0472">Membrane</keyword>
<evidence type="ECO:0000256" key="6">
    <source>
        <dbReference type="ARBA" id="ARBA00022553"/>
    </source>
</evidence>
<evidence type="ECO:0000313" key="15">
    <source>
        <dbReference type="EMBL" id="URG49725.1"/>
    </source>
</evidence>
<evidence type="ECO:0000256" key="14">
    <source>
        <dbReference type="ARBA" id="ARBA00023136"/>
    </source>
</evidence>
<dbReference type="InterPro" id="IPR036890">
    <property type="entry name" value="HATPase_C_sf"/>
</dbReference>
<evidence type="ECO:0000256" key="1">
    <source>
        <dbReference type="ARBA" id="ARBA00000085"/>
    </source>
</evidence>
<keyword evidence="8" id="KW-0812">Transmembrane</keyword>
<comment type="catalytic activity">
    <reaction evidence="1">
        <text>ATP + protein L-histidine = ADP + protein N-phospho-L-histidine.</text>
        <dbReference type="EC" id="2.7.13.3"/>
    </reaction>
</comment>
<dbReference type="SUPFAM" id="SSF47384">
    <property type="entry name" value="Homodimeric domain of signal transducing histidine kinase"/>
    <property type="match status" value="1"/>
</dbReference>
<keyword evidence="6" id="KW-0597">Phosphoprotein</keyword>
<dbReference type="InterPro" id="IPR004358">
    <property type="entry name" value="Sig_transdc_His_kin-like_C"/>
</dbReference>
<keyword evidence="12" id="KW-1133">Transmembrane helix</keyword>
<dbReference type="InterPro" id="IPR011006">
    <property type="entry name" value="CheY-like_superfamily"/>
</dbReference>
<dbReference type="RefSeq" id="WP_193397301.1">
    <property type="nucleotide sequence ID" value="NZ_CP065177.1"/>
</dbReference>
<evidence type="ECO:0000256" key="8">
    <source>
        <dbReference type="ARBA" id="ARBA00022692"/>
    </source>
</evidence>
<dbReference type="SMART" id="SM00304">
    <property type="entry name" value="HAMP"/>
    <property type="match status" value="1"/>
</dbReference>
<dbReference type="InterPro" id="IPR005467">
    <property type="entry name" value="His_kinase_dom"/>
</dbReference>
<dbReference type="Gene3D" id="6.10.340.10">
    <property type="match status" value="1"/>
</dbReference>
<dbReference type="SUPFAM" id="SSF47226">
    <property type="entry name" value="Histidine-containing phosphotransfer domain, HPT domain"/>
    <property type="match status" value="1"/>
</dbReference>
<accession>A0A9Q2EU05</accession>
<name>A0A9Q2EU05_9GAMM</name>
<evidence type="ECO:0000256" key="9">
    <source>
        <dbReference type="ARBA" id="ARBA00022741"/>
    </source>
</evidence>
<dbReference type="CDD" id="cd00082">
    <property type="entry name" value="HisKA"/>
    <property type="match status" value="1"/>
</dbReference>
<dbReference type="CDD" id="cd16922">
    <property type="entry name" value="HATPase_EvgS-ArcB-TorS-like"/>
    <property type="match status" value="1"/>
</dbReference>
<dbReference type="InterPro" id="IPR019247">
    <property type="entry name" value="Histidine_kinase_BarA_N"/>
</dbReference>
<evidence type="ECO:0000256" key="11">
    <source>
        <dbReference type="ARBA" id="ARBA00022840"/>
    </source>
</evidence>
<protein>
    <recommendedName>
        <fullName evidence="3">histidine kinase</fullName>
        <ecNumber evidence="3">2.7.13.3</ecNumber>
    </recommendedName>
</protein>
<keyword evidence="7 15" id="KW-0808">Transferase</keyword>
<evidence type="ECO:0000256" key="13">
    <source>
        <dbReference type="ARBA" id="ARBA00023012"/>
    </source>
</evidence>
<dbReference type="InterPro" id="IPR008207">
    <property type="entry name" value="Sig_transdc_His_kin_Hpt_dom"/>
</dbReference>
<dbReference type="GO" id="GO:0005886">
    <property type="term" value="C:plasma membrane"/>
    <property type="evidence" value="ECO:0007669"/>
    <property type="project" value="UniProtKB-SubCell"/>
</dbReference>
<dbReference type="Gene3D" id="1.10.287.130">
    <property type="match status" value="1"/>
</dbReference>
<dbReference type="InterPro" id="IPR003594">
    <property type="entry name" value="HATPase_dom"/>
</dbReference>
<dbReference type="InterPro" id="IPR003661">
    <property type="entry name" value="HisK_dim/P_dom"/>
</dbReference>
<evidence type="ECO:0000256" key="3">
    <source>
        <dbReference type="ARBA" id="ARBA00012438"/>
    </source>
</evidence>
<sequence>MTKYSLRARMLILILAPTLMIGLLLSSFFVIHRYNQLQSQLADSGASIIEPLATISAYAITHRQMDTIPALINTLHRRHSAIIRTISVFDARNQLLATTNVRNNVTLQSLSNDVLAHNKLHLHHTNDALILHMPIVNDSEFMQGGTTPVLPSTATPLGYLVIELDTSPIQLQQYQEMFIAALLLLLSLGAAVIFAYRLMRDVTTPIRNMVDTVDRIRRGQLDSRVEGYMLGELDMLKNGINSMAMSLTAYHEEMQQNIDQATYDLRETLEQMEIQNVELDLAKKRAQEAARIKSEFLANMSHELRTPLNGVIGFTRQTLKTPLNTTQTDYLRTIERSANNLLNIINDVLDFSKLEAGKLVLEDIPFSLHNTLDDVVMLLAHTAHEKGLELTLSIQNDVPEQFVGDPLRIQQIITNLLGNAIKFTEQGNIDIRVEKRRQEPHQVQLEVQIRDTGIGIAELQQSQLFQAFRQADTSISRRHGGTGLGLVITQRLVKEMGGDISFQSELNKGSTFWFHITLPLNPHAMPTEPAYTMLQGKHLAYVESHSIAAQATLDILSQTPLIVSYSPTFEQLPEGGFDILLLGIPVQYRNSLLDYTPRLRDICRRSPYVILALPSLAQMDAEQLKTFGVHACLSKPLAASRLLPLLHDSTLFQLSFLSDAAAPNQSAMRHPARLPLRVMAVDDNPANLKLIGTLLEEQVETIILCESGQDAIAQAERNQYDIILMDIQMPGMDGICASELIRQIPHHATTPIIAVTAQTMTGEREHLLRSGMDDYLAKPIDEQMLKSVLTRHARRDPLKRYRGDIIGLLSEHNDSQLSLDWALAQQQAANKPELARDLLQMLLDFLPEVQRKIENVLKGQTDDGIIELVHKLHGSCSYSGVPRLQRICRYLEQQLRKGVHASDLDPEWLELLDEIDNVNKAAQPHIKSMHS</sequence>
<proteinExistence type="predicted"/>
<dbReference type="PROSITE" id="PS50894">
    <property type="entry name" value="HPT"/>
    <property type="match status" value="1"/>
</dbReference>
<dbReference type="PANTHER" id="PTHR45339:SF1">
    <property type="entry name" value="HYBRID SIGNAL TRANSDUCTION HISTIDINE KINASE J"/>
    <property type="match status" value="1"/>
</dbReference>
<dbReference type="Proteomes" id="UP000806577">
    <property type="component" value="Chromosome"/>
</dbReference>
<dbReference type="SUPFAM" id="SSF55874">
    <property type="entry name" value="ATPase domain of HSP90 chaperone/DNA topoisomerase II/histidine kinase"/>
    <property type="match status" value="1"/>
</dbReference>
<dbReference type="SMART" id="SM00073">
    <property type="entry name" value="HPT"/>
    <property type="match status" value="1"/>
</dbReference>
<evidence type="ECO:0000256" key="7">
    <source>
        <dbReference type="ARBA" id="ARBA00022679"/>
    </source>
</evidence>
<dbReference type="Pfam" id="PF00072">
    <property type="entry name" value="Response_reg"/>
    <property type="match status" value="1"/>
</dbReference>
<dbReference type="PRINTS" id="PR00344">
    <property type="entry name" value="BCTRLSENSOR"/>
</dbReference>
<dbReference type="CDD" id="cd00088">
    <property type="entry name" value="HPT"/>
    <property type="match status" value="1"/>
</dbReference>
<evidence type="ECO:0000256" key="2">
    <source>
        <dbReference type="ARBA" id="ARBA00004429"/>
    </source>
</evidence>
<dbReference type="Pfam" id="PF01627">
    <property type="entry name" value="Hpt"/>
    <property type="match status" value="1"/>
</dbReference>
<dbReference type="Gene3D" id="1.20.120.160">
    <property type="entry name" value="HPT domain"/>
    <property type="match status" value="1"/>
</dbReference>
<keyword evidence="10 15" id="KW-0418">Kinase</keyword>
<dbReference type="PROSITE" id="PS50110">
    <property type="entry name" value="RESPONSE_REGULATORY"/>
    <property type="match status" value="1"/>
</dbReference>
<dbReference type="Pfam" id="PF02518">
    <property type="entry name" value="HATPase_c"/>
    <property type="match status" value="1"/>
</dbReference>
<dbReference type="AlphaFoldDB" id="A0A9Q2EU05"/>
<dbReference type="Gene3D" id="3.40.50.2300">
    <property type="match status" value="1"/>
</dbReference>
<evidence type="ECO:0000256" key="12">
    <source>
        <dbReference type="ARBA" id="ARBA00022989"/>
    </source>
</evidence>
<reference evidence="15 16" key="1">
    <citation type="journal article" date="2021" name="Int. J. Syst. Evol. Microbiol.">
        <title>&lt;i&gt;Pectobacterium quasiaquaticum&lt;/i&gt; sp. nov., isolated from waterways.</title>
        <authorList>
            <person name="Ben Moussa H."/>
            <person name="Pedron J."/>
            <person name="Bertrand C."/>
            <person name="Hecquet A."/>
            <person name="Barny M.A."/>
        </authorList>
    </citation>
    <scope>NUCLEOTIDE SEQUENCE [LARGE SCALE GENOMIC DNA]</scope>
    <source>
        <strain evidence="15 16">A477-S1-J17</strain>
    </source>
</reference>
<dbReference type="SMART" id="SM00387">
    <property type="entry name" value="HATPase_c"/>
    <property type="match status" value="1"/>
</dbReference>
<dbReference type="Gene3D" id="3.30.565.10">
    <property type="entry name" value="Histidine kinase-like ATPase, C-terminal domain"/>
    <property type="match status" value="1"/>
</dbReference>
<dbReference type="PROSITE" id="PS50885">
    <property type="entry name" value="HAMP"/>
    <property type="match status" value="1"/>
</dbReference>
<evidence type="ECO:0000313" key="16">
    <source>
        <dbReference type="Proteomes" id="UP000806577"/>
    </source>
</evidence>
<dbReference type="CDD" id="cd17546">
    <property type="entry name" value="REC_hyHK_CKI1_RcsC-like"/>
    <property type="match status" value="1"/>
</dbReference>
<dbReference type="CDD" id="cd06225">
    <property type="entry name" value="HAMP"/>
    <property type="match status" value="1"/>
</dbReference>
<evidence type="ECO:0000256" key="4">
    <source>
        <dbReference type="ARBA" id="ARBA00022475"/>
    </source>
</evidence>
<dbReference type="InterPro" id="IPR001789">
    <property type="entry name" value="Sig_transdc_resp-reg_receiver"/>
</dbReference>
<dbReference type="SMART" id="SM00388">
    <property type="entry name" value="HisKA"/>
    <property type="match status" value="1"/>
</dbReference>
<dbReference type="InterPro" id="IPR036641">
    <property type="entry name" value="HPT_dom_sf"/>
</dbReference>
<keyword evidence="4" id="KW-1003">Cell membrane</keyword>
<keyword evidence="16" id="KW-1185">Reference proteome</keyword>
<keyword evidence="5" id="KW-0997">Cell inner membrane</keyword>
<dbReference type="GO" id="GO:0005524">
    <property type="term" value="F:ATP binding"/>
    <property type="evidence" value="ECO:0007669"/>
    <property type="project" value="UniProtKB-KW"/>
</dbReference>
<comment type="subcellular location">
    <subcellularLocation>
        <location evidence="2">Cell inner membrane</location>
        <topology evidence="2">Multi-pass membrane protein</topology>
    </subcellularLocation>
</comment>
<dbReference type="InterPro" id="IPR036097">
    <property type="entry name" value="HisK_dim/P_sf"/>
</dbReference>
<organism evidence="15 16">
    <name type="scientific">Pectobacterium quasiaquaticum</name>
    <dbReference type="NCBI Taxonomy" id="2774015"/>
    <lineage>
        <taxon>Bacteria</taxon>
        <taxon>Pseudomonadati</taxon>
        <taxon>Pseudomonadota</taxon>
        <taxon>Gammaproteobacteria</taxon>
        <taxon>Enterobacterales</taxon>
        <taxon>Pectobacteriaceae</taxon>
        <taxon>Pectobacterium</taxon>
    </lineage>
</organism>
<dbReference type="PANTHER" id="PTHR45339">
    <property type="entry name" value="HYBRID SIGNAL TRANSDUCTION HISTIDINE KINASE J"/>
    <property type="match status" value="1"/>
</dbReference>
<dbReference type="EC" id="2.7.13.3" evidence="3"/>